<evidence type="ECO:0000256" key="4">
    <source>
        <dbReference type="ARBA" id="ARBA00022519"/>
    </source>
</evidence>
<dbReference type="GO" id="GO:0071470">
    <property type="term" value="P:cellular response to osmotic stress"/>
    <property type="evidence" value="ECO:0007669"/>
    <property type="project" value="InterPro"/>
</dbReference>
<evidence type="ECO:0000256" key="3">
    <source>
        <dbReference type="ARBA" id="ARBA00022475"/>
    </source>
</evidence>
<evidence type="ECO:0000259" key="10">
    <source>
        <dbReference type="Pfam" id="PF21082"/>
    </source>
</evidence>
<comment type="caution">
    <text evidence="11">The sequence shown here is derived from an EMBL/GenBank/DDBJ whole genome shotgun (WGS) entry which is preliminary data.</text>
</comment>
<dbReference type="SUPFAM" id="SSF50182">
    <property type="entry name" value="Sm-like ribonucleoproteins"/>
    <property type="match status" value="1"/>
</dbReference>
<keyword evidence="5" id="KW-0812">Transmembrane</keyword>
<dbReference type="Gene3D" id="2.30.30.60">
    <property type="match status" value="1"/>
</dbReference>
<name>X1HR59_9ZZZZ</name>
<reference evidence="11" key="1">
    <citation type="journal article" date="2014" name="Front. Microbiol.">
        <title>High frequency of phylogenetically diverse reductive dehalogenase-homologous genes in deep subseafloor sedimentary metagenomes.</title>
        <authorList>
            <person name="Kawai M."/>
            <person name="Futagami T."/>
            <person name="Toyoda A."/>
            <person name="Takaki Y."/>
            <person name="Nishi S."/>
            <person name="Hori S."/>
            <person name="Arai W."/>
            <person name="Tsubouchi T."/>
            <person name="Morono Y."/>
            <person name="Uchiyama I."/>
            <person name="Ito T."/>
            <person name="Fujiyama A."/>
            <person name="Inagaki F."/>
            <person name="Takami H."/>
        </authorList>
    </citation>
    <scope>NUCLEOTIDE SEQUENCE</scope>
    <source>
        <strain evidence="11">Expedition CK06-06</strain>
    </source>
</reference>
<evidence type="ECO:0000256" key="2">
    <source>
        <dbReference type="ARBA" id="ARBA00008017"/>
    </source>
</evidence>
<dbReference type="InterPro" id="IPR049278">
    <property type="entry name" value="MS_channel_C"/>
</dbReference>
<dbReference type="InterPro" id="IPR030192">
    <property type="entry name" value="YbdG"/>
</dbReference>
<keyword evidence="6" id="KW-1133">Transmembrane helix</keyword>
<evidence type="ECO:0000256" key="7">
    <source>
        <dbReference type="ARBA" id="ARBA00023016"/>
    </source>
</evidence>
<dbReference type="PANTHER" id="PTHR30414">
    <property type="entry name" value="MINICONDUCTANCE MECHANOSENSITIVE CHANNEL YBDG"/>
    <property type="match status" value="1"/>
</dbReference>
<dbReference type="EMBL" id="BARU01022853">
    <property type="protein sequence ID" value="GAH47773.1"/>
    <property type="molecule type" value="Genomic_DNA"/>
</dbReference>
<dbReference type="InterPro" id="IPR010920">
    <property type="entry name" value="LSM_dom_sf"/>
</dbReference>
<keyword evidence="7" id="KW-0346">Stress response</keyword>
<keyword evidence="8" id="KW-0472">Membrane</keyword>
<dbReference type="InterPro" id="IPR006685">
    <property type="entry name" value="MscS_channel_2nd"/>
</dbReference>
<organism evidence="11">
    <name type="scientific">marine sediment metagenome</name>
    <dbReference type="NCBI Taxonomy" id="412755"/>
    <lineage>
        <taxon>unclassified sequences</taxon>
        <taxon>metagenomes</taxon>
        <taxon>ecological metagenomes</taxon>
    </lineage>
</organism>
<comment type="similarity">
    <text evidence="2">Belongs to the MscS (TC 1.A.23) family.</text>
</comment>
<gene>
    <name evidence="11" type="ORF">S03H2_37174</name>
</gene>
<dbReference type="PANTHER" id="PTHR30414:SF0">
    <property type="entry name" value="MINICONDUCTANCE MECHANOSENSITIVE CHANNEL YBDG"/>
    <property type="match status" value="1"/>
</dbReference>
<evidence type="ECO:0000256" key="1">
    <source>
        <dbReference type="ARBA" id="ARBA00004429"/>
    </source>
</evidence>
<keyword evidence="4" id="KW-0997">Cell inner membrane</keyword>
<dbReference type="GO" id="GO:0005886">
    <property type="term" value="C:plasma membrane"/>
    <property type="evidence" value="ECO:0007669"/>
    <property type="project" value="UniProtKB-SubCell"/>
</dbReference>
<accession>X1HR59</accession>
<dbReference type="GO" id="GO:0008381">
    <property type="term" value="F:mechanosensitive monoatomic ion channel activity"/>
    <property type="evidence" value="ECO:0007669"/>
    <property type="project" value="InterPro"/>
</dbReference>
<proteinExistence type="inferred from homology"/>
<protein>
    <recommendedName>
        <fullName evidence="12">Mechanosensitive ion channel protein MscS</fullName>
    </recommendedName>
</protein>
<keyword evidence="3" id="KW-1003">Cell membrane</keyword>
<dbReference type="FunFam" id="2.30.30.60:FF:000002">
    <property type="entry name" value="Mechanosensitive ion channel family protein"/>
    <property type="match status" value="1"/>
</dbReference>
<evidence type="ECO:0000313" key="11">
    <source>
        <dbReference type="EMBL" id="GAH47773.1"/>
    </source>
</evidence>
<feature type="domain" description="Mechanosensitive ion channel MscS C-terminal" evidence="10">
    <location>
        <begin position="155"/>
        <end position="211"/>
    </location>
</feature>
<dbReference type="AlphaFoldDB" id="X1HR59"/>
<sequence>MFVFKDTILGFVASIQLSANNMVKPGDWIEMPKYQADGTVQEINLNTVKVQNWDKTISTIPTYALVSDAFNNWKGMEESGGRRIKRSISIDMKSVKFCTPEMLTKFKKIHVLKDYIESKEKELTEYNKKLNIDESVKVNGRRLTNLGIFRKYVEKYLINHPQIHNDMTFLVRHLQPTDRGIPMEIYVFSNDQKWANYEAIQADIFDHILAVIPEFALKVFQNPTGDDFQKLAK</sequence>
<evidence type="ECO:0000256" key="8">
    <source>
        <dbReference type="ARBA" id="ARBA00023136"/>
    </source>
</evidence>
<evidence type="ECO:0008006" key="12">
    <source>
        <dbReference type="Google" id="ProtNLM"/>
    </source>
</evidence>
<feature type="domain" description="Mechanosensitive ion channel MscS" evidence="9">
    <location>
        <begin position="6"/>
        <end position="74"/>
    </location>
</feature>
<evidence type="ECO:0000259" key="9">
    <source>
        <dbReference type="Pfam" id="PF00924"/>
    </source>
</evidence>
<dbReference type="Pfam" id="PF21082">
    <property type="entry name" value="MS_channel_3rd"/>
    <property type="match status" value="1"/>
</dbReference>
<dbReference type="InterPro" id="IPR023408">
    <property type="entry name" value="MscS_beta-dom_sf"/>
</dbReference>
<evidence type="ECO:0000256" key="5">
    <source>
        <dbReference type="ARBA" id="ARBA00022692"/>
    </source>
</evidence>
<comment type="subcellular location">
    <subcellularLocation>
        <location evidence="1">Cell inner membrane</location>
        <topology evidence="1">Multi-pass membrane protein</topology>
    </subcellularLocation>
</comment>
<evidence type="ECO:0000256" key="6">
    <source>
        <dbReference type="ARBA" id="ARBA00022989"/>
    </source>
</evidence>
<dbReference type="Pfam" id="PF00924">
    <property type="entry name" value="MS_channel_2nd"/>
    <property type="match status" value="1"/>
</dbReference>